<dbReference type="OMA" id="PNYREYM"/>
<protein>
    <recommendedName>
        <fullName evidence="6">Probable U2 small nuclear ribonucleoprotein A'</fullName>
    </recommendedName>
</protein>
<evidence type="ECO:0000256" key="5">
    <source>
        <dbReference type="ARBA" id="ARBA00024196"/>
    </source>
</evidence>
<dbReference type="FunFam" id="3.80.10.10:FF:000026">
    <property type="entry name" value="U2 small nuclear ribonucleoprotein A"/>
    <property type="match status" value="1"/>
</dbReference>
<organism evidence="7 8">
    <name type="scientific">Hermetia illucens</name>
    <name type="common">Black soldier fly</name>
    <dbReference type="NCBI Taxonomy" id="343691"/>
    <lineage>
        <taxon>Eukaryota</taxon>
        <taxon>Metazoa</taxon>
        <taxon>Ecdysozoa</taxon>
        <taxon>Arthropoda</taxon>
        <taxon>Hexapoda</taxon>
        <taxon>Insecta</taxon>
        <taxon>Pterygota</taxon>
        <taxon>Neoptera</taxon>
        <taxon>Endopterygota</taxon>
        <taxon>Diptera</taxon>
        <taxon>Brachycera</taxon>
        <taxon>Stratiomyomorpha</taxon>
        <taxon>Stratiomyidae</taxon>
        <taxon>Hermetiinae</taxon>
        <taxon>Hermetia</taxon>
    </lineage>
</organism>
<dbReference type="SUPFAM" id="SSF52058">
    <property type="entry name" value="L domain-like"/>
    <property type="match status" value="1"/>
</dbReference>
<proteinExistence type="inferred from homology"/>
<keyword evidence="4" id="KW-0539">Nucleus</keyword>
<keyword evidence="8" id="KW-1185">Reference proteome</keyword>
<evidence type="ECO:0000313" key="7">
    <source>
        <dbReference type="EMBL" id="CAD7077289.1"/>
    </source>
</evidence>
<dbReference type="InParanoid" id="A0A7R8UAT7"/>
<evidence type="ECO:0000256" key="2">
    <source>
        <dbReference type="ARBA" id="ARBA00022614"/>
    </source>
</evidence>
<evidence type="ECO:0000256" key="1">
    <source>
        <dbReference type="ARBA" id="ARBA00004123"/>
    </source>
</evidence>
<evidence type="ECO:0000256" key="6">
    <source>
        <dbReference type="ARBA" id="ARBA00069881"/>
    </source>
</evidence>
<dbReference type="InterPro" id="IPR001611">
    <property type="entry name" value="Leu-rich_rpt"/>
</dbReference>
<evidence type="ECO:0000313" key="8">
    <source>
        <dbReference type="Proteomes" id="UP000594454"/>
    </source>
</evidence>
<keyword evidence="2" id="KW-0433">Leucine-rich repeat</keyword>
<comment type="similarity">
    <text evidence="5">Belongs to the U2 small nuclear ribonucleoprotein A family.</text>
</comment>
<dbReference type="GO" id="GO:0030620">
    <property type="term" value="F:U2 snRNA binding"/>
    <property type="evidence" value="ECO:0007669"/>
    <property type="project" value="InterPro"/>
</dbReference>
<dbReference type="Pfam" id="PF14580">
    <property type="entry name" value="LRR_9"/>
    <property type="match status" value="1"/>
</dbReference>
<dbReference type="InterPro" id="IPR032675">
    <property type="entry name" value="LRR_dom_sf"/>
</dbReference>
<name>A0A7R8UAT7_HERIL</name>
<dbReference type="InterPro" id="IPR044640">
    <property type="entry name" value="RU2A"/>
</dbReference>
<dbReference type="EMBL" id="LR899009">
    <property type="protein sequence ID" value="CAD7077289.1"/>
    <property type="molecule type" value="Genomic_DNA"/>
</dbReference>
<dbReference type="AlphaFoldDB" id="A0A7R8UAT7"/>
<reference evidence="7 8" key="1">
    <citation type="submission" date="2020-11" db="EMBL/GenBank/DDBJ databases">
        <authorList>
            <person name="Wallbank WR R."/>
            <person name="Pardo Diaz C."/>
            <person name="Kozak K."/>
            <person name="Martin S."/>
            <person name="Jiggins C."/>
            <person name="Moest M."/>
            <person name="Warren A I."/>
            <person name="Generalovic N T."/>
            <person name="Byers J.R.P. K."/>
            <person name="Montejo-Kovacevich G."/>
            <person name="Yen C E."/>
        </authorList>
    </citation>
    <scope>NUCLEOTIDE SEQUENCE [LARGE SCALE GENOMIC DNA]</scope>
</reference>
<keyword evidence="3" id="KW-0677">Repeat</keyword>
<dbReference type="PROSITE" id="PS51450">
    <property type="entry name" value="LRR"/>
    <property type="match status" value="2"/>
</dbReference>
<gene>
    <name evidence="7" type="ORF">HERILL_LOCUS648</name>
</gene>
<evidence type="ECO:0000256" key="4">
    <source>
        <dbReference type="ARBA" id="ARBA00023242"/>
    </source>
</evidence>
<accession>A0A7R8UAT7</accession>
<dbReference type="PANTHER" id="PTHR10552:SF6">
    <property type="entry name" value="U2 SMALL NUCLEAR RIBONUCLEOPROTEIN A"/>
    <property type="match status" value="1"/>
</dbReference>
<dbReference type="OrthoDB" id="433501at2759"/>
<dbReference type="FunCoup" id="A0A7R8UAT7">
    <property type="interactions" value="2464"/>
</dbReference>
<evidence type="ECO:0000256" key="3">
    <source>
        <dbReference type="ARBA" id="ARBA00022737"/>
    </source>
</evidence>
<dbReference type="Proteomes" id="UP000594454">
    <property type="component" value="Chromosome 1"/>
</dbReference>
<comment type="subcellular location">
    <subcellularLocation>
        <location evidence="1">Nucleus</location>
    </subcellularLocation>
</comment>
<dbReference type="GO" id="GO:0005686">
    <property type="term" value="C:U2 snRNP"/>
    <property type="evidence" value="ECO:0007669"/>
    <property type="project" value="TreeGrafter"/>
</dbReference>
<dbReference type="Gene3D" id="3.80.10.10">
    <property type="entry name" value="Ribonuclease Inhibitor"/>
    <property type="match status" value="1"/>
</dbReference>
<dbReference type="PANTHER" id="PTHR10552">
    <property type="entry name" value="U2 SMALL NUCLEAR RIBONUCLEOPROTEIN A"/>
    <property type="match status" value="1"/>
</dbReference>
<dbReference type="GO" id="GO:0000398">
    <property type="term" value="P:mRNA splicing, via spliceosome"/>
    <property type="evidence" value="ECO:0007669"/>
    <property type="project" value="InterPro"/>
</dbReference>
<sequence length="247" mass="28410">MVKLTPDIINQSMQYINPCRDRELDLRGYKIPQIENLGATLDQFDTIDFSDNDLRKLDGFPFLPRLKCLLLNNNRIVRIDDYLHESVPNLESVILTGNNIQELGDLEPLTHLKKLETLCLLVNPVSTKPYYREYVAYKFPNLRLLDFRKIKQQHRKEAIEFFRSKRGKDILKEIAKRSKSAIVPGQAAPGSENKGKVQGASMDDIQKIRELIKKANSLQEVERLTRILQSGQIPSDLIQGADEPMEH</sequence>